<reference evidence="1 2" key="1">
    <citation type="submission" date="2018-06" db="EMBL/GenBank/DDBJ databases">
        <title>Rhizobium wuzhouense sp. nov., isolated from roots of Oryza officinalis.</title>
        <authorList>
            <person name="Yuan T."/>
        </authorList>
    </citation>
    <scope>NUCLEOTIDE SEQUENCE [LARGE SCALE GENOMIC DNA]</scope>
    <source>
        <strain evidence="1 2">W44</strain>
    </source>
</reference>
<comment type="caution">
    <text evidence="1">The sequence shown here is derived from an EMBL/GenBank/DDBJ whole genome shotgun (WGS) entry which is preliminary data.</text>
</comment>
<accession>A0ABX5NYA1</accession>
<evidence type="ECO:0000313" key="1">
    <source>
        <dbReference type="EMBL" id="PYB75487.1"/>
    </source>
</evidence>
<proteinExistence type="predicted"/>
<organism evidence="1 2">
    <name type="scientific">Rhizobium wuzhouense</name>
    <dbReference type="NCBI Taxonomy" id="1986026"/>
    <lineage>
        <taxon>Bacteria</taxon>
        <taxon>Pseudomonadati</taxon>
        <taxon>Pseudomonadota</taxon>
        <taxon>Alphaproteobacteria</taxon>
        <taxon>Hyphomicrobiales</taxon>
        <taxon>Rhizobiaceae</taxon>
        <taxon>Rhizobium/Agrobacterium group</taxon>
        <taxon>Rhizobium</taxon>
    </lineage>
</organism>
<dbReference type="Proteomes" id="UP000247536">
    <property type="component" value="Unassembled WGS sequence"/>
</dbReference>
<name>A0ABX5NYA1_9HYPH</name>
<evidence type="ECO:0000313" key="2">
    <source>
        <dbReference type="Proteomes" id="UP000247536"/>
    </source>
</evidence>
<dbReference type="EMBL" id="QJRY01000002">
    <property type="protein sequence ID" value="PYB75487.1"/>
    <property type="molecule type" value="Genomic_DNA"/>
</dbReference>
<keyword evidence="2" id="KW-1185">Reference proteome</keyword>
<sequence>MNPVARKKTAFEQFFSLNWHRKRLGGAKHVKSSGDFAAMKATLVDGDAPKQTRGSAKSLDEHLENLRKEFAGQPELLWHHAKLIVLLRRGVDTETVFAQFSELWDAEGLYLCEALNLRWLVSATDTFADHASDSETRVLATLVSLLVNTVKIYETERILADGEPLPLSPAKVARVQNELIPLFSGLSCFTIGTDDTLRNTRWRLDPLMEKGAVGLILKTVFDRLQVEDTAFARLRAVHHRERTGWWSS</sequence>
<gene>
    <name evidence="1" type="ORF">DMY87_08630</name>
</gene>
<protein>
    <submittedName>
        <fullName evidence="1">Uncharacterized protein</fullName>
    </submittedName>
</protein>